<comment type="caution">
    <text evidence="1">The sequence shown here is derived from an EMBL/GenBank/DDBJ whole genome shotgun (WGS) entry which is preliminary data.</text>
</comment>
<dbReference type="EMBL" id="ACCF01000226">
    <property type="protein sequence ID" value="EEF66262.1"/>
    <property type="molecule type" value="Genomic_DNA"/>
</dbReference>
<dbReference type="AlphaFoldDB" id="B9YCN2"/>
<reference evidence="1 2" key="2">
    <citation type="submission" date="2009-02" db="EMBL/GenBank/DDBJ databases">
        <title>Draft genome sequence of Holdemania filiformis DSM 12042.</title>
        <authorList>
            <person name="Sudarsanam P."/>
            <person name="Ley R."/>
            <person name="Guruge J."/>
            <person name="Turnbaugh P.J."/>
            <person name="Mahowald M."/>
            <person name="Liep D."/>
            <person name="Gordon J."/>
        </authorList>
    </citation>
    <scope>NUCLEOTIDE SEQUENCE [LARGE SCALE GENOMIC DNA]</scope>
    <source>
        <strain evidence="1 2">DSM 12042</strain>
    </source>
</reference>
<dbReference type="HOGENOM" id="CLU_3310936_0_0_9"/>
<dbReference type="Proteomes" id="UP000005950">
    <property type="component" value="Unassembled WGS sequence"/>
</dbReference>
<accession>B9YCN2</accession>
<evidence type="ECO:0000313" key="1">
    <source>
        <dbReference type="EMBL" id="EEF66262.1"/>
    </source>
</evidence>
<evidence type="ECO:0000313" key="2">
    <source>
        <dbReference type="Proteomes" id="UP000005950"/>
    </source>
</evidence>
<protein>
    <submittedName>
        <fullName evidence="1">Uncharacterized protein</fullName>
    </submittedName>
</protein>
<gene>
    <name evidence="1" type="ORF">HOLDEFILI_03593</name>
</gene>
<reference evidence="1 2" key="1">
    <citation type="submission" date="2008-12" db="EMBL/GenBank/DDBJ databases">
        <authorList>
            <person name="Fulton L."/>
            <person name="Clifton S."/>
            <person name="Fulton B."/>
            <person name="Xu J."/>
            <person name="Minx P."/>
            <person name="Pepin K.H."/>
            <person name="Johnson M."/>
            <person name="Bhonagiri V."/>
            <person name="Nash W.E."/>
            <person name="Mardis E.R."/>
            <person name="Wilson R.K."/>
        </authorList>
    </citation>
    <scope>NUCLEOTIDE SEQUENCE [LARGE SCALE GENOMIC DNA]</scope>
    <source>
        <strain evidence="1 2">DSM 12042</strain>
    </source>
</reference>
<proteinExistence type="predicted"/>
<organism evidence="1 2">
    <name type="scientific">Holdemania filiformis DSM 12042</name>
    <dbReference type="NCBI Taxonomy" id="545696"/>
    <lineage>
        <taxon>Bacteria</taxon>
        <taxon>Bacillati</taxon>
        <taxon>Bacillota</taxon>
        <taxon>Erysipelotrichia</taxon>
        <taxon>Erysipelotrichales</taxon>
        <taxon>Erysipelotrichaceae</taxon>
        <taxon>Holdemania</taxon>
    </lineage>
</organism>
<name>B9YCN2_9FIRM</name>
<sequence>MEFCMKKKSKQVEVHGKVSAILPVFEFKSKEMPEIQAFP</sequence>